<feature type="region of interest" description="Disordered" evidence="1">
    <location>
        <begin position="147"/>
        <end position="217"/>
    </location>
</feature>
<dbReference type="EMBL" id="MJBS01000013">
    <property type="protein sequence ID" value="OHF02313.1"/>
    <property type="molecule type" value="Genomic_DNA"/>
</dbReference>
<dbReference type="GeneID" id="34555467"/>
<sequence length="217" mass="22780">MSRSSSGKVSDSSGASSGNLNPSAQPFAPTRADSSTPSDHGDLAYHQARAVEAANMAAAQGMPYPGYDPTHPLQPPITPHPFFCPSTYGALHAAHAGPIPPSHPGFFFRPDSNLASRPPGYGPDDHQSSSIDPALAAYANHNPYTQYFQHTPANSSAAPGSAGLSAGPFNPHTPPNRHSRPGQADPTPPAHTFSDDGDFYPGTDPRLKNHYRAAHSQ</sequence>
<dbReference type="AlphaFoldDB" id="A0A1G4BLZ5"/>
<feature type="region of interest" description="Disordered" evidence="1">
    <location>
        <begin position="1"/>
        <end position="46"/>
    </location>
</feature>
<evidence type="ECO:0000313" key="3">
    <source>
        <dbReference type="Proteomes" id="UP000176998"/>
    </source>
</evidence>
<protein>
    <submittedName>
        <fullName evidence="2">Uncharacterized protein</fullName>
    </submittedName>
</protein>
<reference evidence="2 3" key="1">
    <citation type="submission" date="2016-09" db="EMBL/GenBank/DDBJ databases">
        <authorList>
            <person name="Capua I."/>
            <person name="De Benedictis P."/>
            <person name="Joannis T."/>
            <person name="Lombin L.H."/>
            <person name="Cattoli G."/>
        </authorList>
    </citation>
    <scope>NUCLEOTIDE SEQUENCE [LARGE SCALE GENOMIC DNA]</scope>
    <source>
        <strain evidence="2 3">IMI 309357</strain>
    </source>
</reference>
<feature type="region of interest" description="Disordered" evidence="1">
    <location>
        <begin position="109"/>
        <end position="130"/>
    </location>
</feature>
<dbReference type="OrthoDB" id="4845342at2759"/>
<organism evidence="2 3">
    <name type="scientific">Colletotrichum orchidophilum</name>
    <dbReference type="NCBI Taxonomy" id="1209926"/>
    <lineage>
        <taxon>Eukaryota</taxon>
        <taxon>Fungi</taxon>
        <taxon>Dikarya</taxon>
        <taxon>Ascomycota</taxon>
        <taxon>Pezizomycotina</taxon>
        <taxon>Sordariomycetes</taxon>
        <taxon>Hypocreomycetidae</taxon>
        <taxon>Glomerellales</taxon>
        <taxon>Glomerellaceae</taxon>
        <taxon>Colletotrichum</taxon>
    </lineage>
</organism>
<gene>
    <name evidence="2" type="ORF">CORC01_02306</name>
</gene>
<evidence type="ECO:0000313" key="2">
    <source>
        <dbReference type="EMBL" id="OHF02313.1"/>
    </source>
</evidence>
<dbReference type="RefSeq" id="XP_022479455.1">
    <property type="nucleotide sequence ID" value="XM_022613957.1"/>
</dbReference>
<name>A0A1G4BLZ5_9PEZI</name>
<feature type="compositionally biased region" description="Low complexity" evidence="1">
    <location>
        <begin position="152"/>
        <end position="168"/>
    </location>
</feature>
<accession>A0A1G4BLZ5</accession>
<keyword evidence="3" id="KW-1185">Reference proteome</keyword>
<comment type="caution">
    <text evidence="2">The sequence shown here is derived from an EMBL/GenBank/DDBJ whole genome shotgun (WGS) entry which is preliminary data.</text>
</comment>
<feature type="compositionally biased region" description="Low complexity" evidence="1">
    <location>
        <begin position="1"/>
        <end position="18"/>
    </location>
</feature>
<proteinExistence type="predicted"/>
<dbReference type="Proteomes" id="UP000176998">
    <property type="component" value="Unassembled WGS sequence"/>
</dbReference>
<feature type="compositionally biased region" description="Basic residues" evidence="1">
    <location>
        <begin position="208"/>
        <end position="217"/>
    </location>
</feature>
<evidence type="ECO:0000256" key="1">
    <source>
        <dbReference type="SAM" id="MobiDB-lite"/>
    </source>
</evidence>